<protein>
    <submittedName>
        <fullName evidence="1">Uncharacterized protein</fullName>
    </submittedName>
</protein>
<dbReference type="Proteomes" id="UP001153148">
    <property type="component" value="Unassembled WGS sequence"/>
</dbReference>
<evidence type="ECO:0000313" key="2">
    <source>
        <dbReference type="Proteomes" id="UP001153148"/>
    </source>
</evidence>
<organism evidence="1 2">
    <name type="scientific">Timema podura</name>
    <name type="common">Walking stick</name>
    <dbReference type="NCBI Taxonomy" id="61482"/>
    <lineage>
        <taxon>Eukaryota</taxon>
        <taxon>Metazoa</taxon>
        <taxon>Ecdysozoa</taxon>
        <taxon>Arthropoda</taxon>
        <taxon>Hexapoda</taxon>
        <taxon>Insecta</taxon>
        <taxon>Pterygota</taxon>
        <taxon>Neoptera</taxon>
        <taxon>Polyneoptera</taxon>
        <taxon>Phasmatodea</taxon>
        <taxon>Timematodea</taxon>
        <taxon>Timematoidea</taxon>
        <taxon>Timematidae</taxon>
        <taxon>Timema</taxon>
    </lineage>
</organism>
<name>A0ABN7PPG4_TIMPD</name>
<keyword evidence="2" id="KW-1185">Reference proteome</keyword>
<sequence length="67" mass="7823">MLINLVKDSVLQCFCHTCRAPLPPSVYRRSAPTKKTKTKPRSKQPKKVKFISKYPLFDSCLGNWMYF</sequence>
<gene>
    <name evidence="1" type="ORF">TPAB3V08_LOCUS14999</name>
</gene>
<dbReference type="EMBL" id="CAJPIN010080787">
    <property type="protein sequence ID" value="CAG2068056.1"/>
    <property type="molecule type" value="Genomic_DNA"/>
</dbReference>
<reference evidence="1" key="1">
    <citation type="submission" date="2021-03" db="EMBL/GenBank/DDBJ databases">
        <authorList>
            <person name="Tran Van P."/>
        </authorList>
    </citation>
    <scope>NUCLEOTIDE SEQUENCE</scope>
</reference>
<evidence type="ECO:0000313" key="1">
    <source>
        <dbReference type="EMBL" id="CAG2068056.1"/>
    </source>
</evidence>
<proteinExistence type="predicted"/>
<comment type="caution">
    <text evidence="1">The sequence shown here is derived from an EMBL/GenBank/DDBJ whole genome shotgun (WGS) entry which is preliminary data.</text>
</comment>
<accession>A0ABN7PPG4</accession>